<protein>
    <submittedName>
        <fullName evidence="4">Acetyl esterase/lipase</fullName>
    </submittedName>
</protein>
<dbReference type="PANTHER" id="PTHR48081">
    <property type="entry name" value="AB HYDROLASE SUPERFAMILY PROTEIN C4A8.06C"/>
    <property type="match status" value="1"/>
</dbReference>
<keyword evidence="5" id="KW-1185">Reference proteome</keyword>
<name>A0A231GP70_PSEJE</name>
<evidence type="ECO:0000313" key="5">
    <source>
        <dbReference type="Proteomes" id="UP000198542"/>
    </source>
</evidence>
<dbReference type="EMBL" id="FNTC01000002">
    <property type="protein sequence ID" value="SEC08198.1"/>
    <property type="molecule type" value="Genomic_DNA"/>
</dbReference>
<evidence type="ECO:0000256" key="2">
    <source>
        <dbReference type="ARBA" id="ARBA00022801"/>
    </source>
</evidence>
<dbReference type="GO" id="GO:0004806">
    <property type="term" value="F:triacylglycerol lipase activity"/>
    <property type="evidence" value="ECO:0007669"/>
    <property type="project" value="TreeGrafter"/>
</dbReference>
<dbReference type="Gene3D" id="3.40.50.1820">
    <property type="entry name" value="alpha/beta hydrolase"/>
    <property type="match status" value="1"/>
</dbReference>
<evidence type="ECO:0000256" key="1">
    <source>
        <dbReference type="ARBA" id="ARBA00010515"/>
    </source>
</evidence>
<proteinExistence type="inferred from homology"/>
<dbReference type="InterPro" id="IPR050300">
    <property type="entry name" value="GDXG_lipolytic_enzyme"/>
</dbReference>
<dbReference type="InterPro" id="IPR029058">
    <property type="entry name" value="AB_hydrolase_fold"/>
</dbReference>
<comment type="similarity">
    <text evidence="1">Belongs to the 'GDXG' lipolytic enzyme family.</text>
</comment>
<dbReference type="InterPro" id="IPR013094">
    <property type="entry name" value="AB_hydrolase_3"/>
</dbReference>
<keyword evidence="2" id="KW-0378">Hydrolase</keyword>
<dbReference type="PANTHER" id="PTHR48081:SF30">
    <property type="entry name" value="ACETYL-HYDROLASE LIPR-RELATED"/>
    <property type="match status" value="1"/>
</dbReference>
<dbReference type="AlphaFoldDB" id="A0A231GP70"/>
<organism evidence="4 5">
    <name type="scientific">Pseudomonas jessenii</name>
    <dbReference type="NCBI Taxonomy" id="77298"/>
    <lineage>
        <taxon>Bacteria</taxon>
        <taxon>Pseudomonadati</taxon>
        <taxon>Pseudomonadota</taxon>
        <taxon>Gammaproteobacteria</taxon>
        <taxon>Pseudomonadales</taxon>
        <taxon>Pseudomonadaceae</taxon>
        <taxon>Pseudomonas</taxon>
    </lineage>
</organism>
<gene>
    <name evidence="4" type="ORF">SAMN04490187_3098</name>
</gene>
<sequence>MSSCELNAIRNELLSRRENPPGSLQQARIGFDHLCKRFSPPPDCSSTASTLGGVPVRKLTCVDSQRSLLYVHGGGFMVGSAEGFEGIAGTLAAGTSSTAYVVDYRLTPEHAYPAAQQDVLTAYAALLAKCEGANDIALVGDSAGGHLIMAALIHARTMGMELPGCVVLFSPWLDLALTGESIHTKIAVDCFLTPQKLQASADAYLVDQVETAILEADLQGLPPMMIQVGECEILLDDAVRLARNAGSAGVDTRLEVWPGMFHVWQAYAPVLSEGREALAAAVNFINGVLVRQGALAVDSRCR</sequence>
<feature type="domain" description="Alpha/beta hydrolase fold-3" evidence="3">
    <location>
        <begin position="68"/>
        <end position="265"/>
    </location>
</feature>
<dbReference type="Pfam" id="PF07859">
    <property type="entry name" value="Abhydrolase_3"/>
    <property type="match status" value="1"/>
</dbReference>
<evidence type="ECO:0000313" key="4">
    <source>
        <dbReference type="EMBL" id="SEC08198.1"/>
    </source>
</evidence>
<reference evidence="5" key="1">
    <citation type="submission" date="2016-10" db="EMBL/GenBank/DDBJ databases">
        <authorList>
            <person name="Varghese N."/>
            <person name="Submissions S."/>
        </authorList>
    </citation>
    <scope>NUCLEOTIDE SEQUENCE [LARGE SCALE GENOMIC DNA]</scope>
    <source>
        <strain evidence="5">BS3660</strain>
    </source>
</reference>
<dbReference type="SUPFAM" id="SSF53474">
    <property type="entry name" value="alpha/beta-Hydrolases"/>
    <property type="match status" value="1"/>
</dbReference>
<dbReference type="Proteomes" id="UP000198542">
    <property type="component" value="Unassembled WGS sequence"/>
</dbReference>
<evidence type="ECO:0000259" key="3">
    <source>
        <dbReference type="Pfam" id="PF07859"/>
    </source>
</evidence>
<accession>A0A231GP70</accession>